<name>A0ABU1IUZ9_9BACL</name>
<dbReference type="Proteomes" id="UP001185028">
    <property type="component" value="Unassembled WGS sequence"/>
</dbReference>
<dbReference type="InterPro" id="IPR006343">
    <property type="entry name" value="DnaB/C_C"/>
</dbReference>
<evidence type="ECO:0000259" key="2">
    <source>
        <dbReference type="Pfam" id="PF07261"/>
    </source>
</evidence>
<evidence type="ECO:0000313" key="5">
    <source>
        <dbReference type="Proteomes" id="UP001185028"/>
    </source>
</evidence>
<proteinExistence type="inferred from homology"/>
<dbReference type="InterPro" id="IPR034829">
    <property type="entry name" value="DnaD-like_sf"/>
</dbReference>
<comment type="similarity">
    <text evidence="1">Belongs to the DnaB/DnaD family.</text>
</comment>
<dbReference type="InterPro" id="IPR053162">
    <property type="entry name" value="DnaD"/>
</dbReference>
<accession>A0ABU1IUZ9</accession>
<organism evidence="4 5">
    <name type="scientific">Paenibacillus hunanensis</name>
    <dbReference type="NCBI Taxonomy" id="539262"/>
    <lineage>
        <taxon>Bacteria</taxon>
        <taxon>Bacillati</taxon>
        <taxon>Bacillota</taxon>
        <taxon>Bacilli</taxon>
        <taxon>Bacillales</taxon>
        <taxon>Paenibacillaceae</taxon>
        <taxon>Paenibacillus</taxon>
    </lineage>
</organism>
<dbReference type="PANTHER" id="PTHR37293">
    <property type="entry name" value="PHAGE REPLICATION PROTEIN-RELATED"/>
    <property type="match status" value="1"/>
</dbReference>
<protein>
    <submittedName>
        <fullName evidence="4">DNA replication protein</fullName>
    </submittedName>
</protein>
<feature type="domain" description="DnaD N-terminal" evidence="3">
    <location>
        <begin position="30"/>
        <end position="131"/>
    </location>
</feature>
<dbReference type="Pfam" id="PF21984">
    <property type="entry name" value="DnaD_N"/>
    <property type="match status" value="1"/>
</dbReference>
<dbReference type="PANTHER" id="PTHR37293:SF6">
    <property type="entry name" value="DNA REPLICATION PROTEIN DNAD"/>
    <property type="match status" value="1"/>
</dbReference>
<dbReference type="NCBIfam" id="TIGR01446">
    <property type="entry name" value="DnaD_dom"/>
    <property type="match status" value="1"/>
</dbReference>
<reference evidence="4 5" key="1">
    <citation type="submission" date="2023-07" db="EMBL/GenBank/DDBJ databases">
        <title>Genomic Encyclopedia of Type Strains, Phase IV (KMG-IV): sequencing the most valuable type-strain genomes for metagenomic binning, comparative biology and taxonomic classification.</title>
        <authorList>
            <person name="Goeker M."/>
        </authorList>
    </citation>
    <scope>NUCLEOTIDE SEQUENCE [LARGE SCALE GENOMIC DNA]</scope>
    <source>
        <strain evidence="4 5">DSM 22170</strain>
    </source>
</reference>
<dbReference type="SUPFAM" id="SSF158499">
    <property type="entry name" value="DnaD domain-like"/>
    <property type="match status" value="1"/>
</dbReference>
<keyword evidence="5" id="KW-1185">Reference proteome</keyword>
<dbReference type="Gene3D" id="1.10.10.630">
    <property type="entry name" value="DnaD domain-like"/>
    <property type="match status" value="1"/>
</dbReference>
<sequence length="237" mass="27665">MERLMNMGGEQWQSWAQGAAYAMGMQTANIPYALLKYYQALDLDDAEAMLLLQLIAFRQVEHNEFPTLEELEWRTGAAPSIIAARIQKLMKAGFIAIEDEQDPLTGVRYERYDLNGLYVKLGTVLASEQQERTRVVRKAEEAAKTQAAKEEDQQRNLFIIFEKEFARPLSPMECETISSWIDQDRYPEELILMALKESVFAGKLHFRYIDRILLEWNRNRIRTADDARAYTQKFRQR</sequence>
<dbReference type="Pfam" id="PF07261">
    <property type="entry name" value="DnaB_2"/>
    <property type="match status" value="1"/>
</dbReference>
<comment type="caution">
    <text evidence="4">The sequence shown here is derived from an EMBL/GenBank/DDBJ whole genome shotgun (WGS) entry which is preliminary data.</text>
</comment>
<evidence type="ECO:0000259" key="3">
    <source>
        <dbReference type="Pfam" id="PF21984"/>
    </source>
</evidence>
<gene>
    <name evidence="4" type="ORF">JOC58_000960</name>
</gene>
<dbReference type="EMBL" id="JAVDQH010000003">
    <property type="protein sequence ID" value="MDR6243075.1"/>
    <property type="molecule type" value="Genomic_DNA"/>
</dbReference>
<dbReference type="InterPro" id="IPR036388">
    <property type="entry name" value="WH-like_DNA-bd_sf"/>
</dbReference>
<dbReference type="InterPro" id="IPR053843">
    <property type="entry name" value="DnaD_N"/>
</dbReference>
<dbReference type="Gene3D" id="1.10.10.10">
    <property type="entry name" value="Winged helix-like DNA-binding domain superfamily/Winged helix DNA-binding domain"/>
    <property type="match status" value="1"/>
</dbReference>
<evidence type="ECO:0000313" key="4">
    <source>
        <dbReference type="EMBL" id="MDR6243075.1"/>
    </source>
</evidence>
<evidence type="ECO:0000256" key="1">
    <source>
        <dbReference type="ARBA" id="ARBA00093462"/>
    </source>
</evidence>
<feature type="domain" description="DnaB/C C-terminal" evidence="2">
    <location>
        <begin position="160"/>
        <end position="230"/>
    </location>
</feature>